<reference evidence="13 14" key="1">
    <citation type="submission" date="2015-05" db="EMBL/GenBank/DDBJ databases">
        <title>Distinctive expansion of gene families associated with plant cell wall degradation and secondary metabolism in the genomes of grapevine trunk pathogens.</title>
        <authorList>
            <person name="Lawrence D.P."/>
            <person name="Travadon R."/>
            <person name="Rolshausen P.E."/>
            <person name="Baumgartner K."/>
        </authorList>
    </citation>
    <scope>NUCLEOTIDE SEQUENCE [LARGE SCALE GENOMIC DNA]</scope>
    <source>
        <strain evidence="13">UCRPC4</strain>
    </source>
</reference>
<evidence type="ECO:0000256" key="1">
    <source>
        <dbReference type="ARBA" id="ARBA00004225"/>
    </source>
</evidence>
<evidence type="ECO:0000313" key="13">
    <source>
        <dbReference type="EMBL" id="KKY20684.1"/>
    </source>
</evidence>
<keyword evidence="14" id="KW-1185">Reference proteome</keyword>
<dbReference type="InterPro" id="IPR018108">
    <property type="entry name" value="MCP_transmembrane"/>
</dbReference>
<evidence type="ECO:0000313" key="14">
    <source>
        <dbReference type="Proteomes" id="UP000053317"/>
    </source>
</evidence>
<comment type="caution">
    <text evidence="13">The sequence shown here is derived from an EMBL/GenBank/DDBJ whole genome shotgun (WGS) entry which is preliminary data.</text>
</comment>
<dbReference type="InterPro" id="IPR023395">
    <property type="entry name" value="MCP_dom_sf"/>
</dbReference>
<dbReference type="PANTHER" id="PTHR45624:SF26">
    <property type="entry name" value="CARRIER PROTEIN, PUTATIVE (AFU_ORTHOLOGUE AFUA_1G07710)-RELATED"/>
    <property type="match status" value="1"/>
</dbReference>
<keyword evidence="8" id="KW-0496">Mitochondrion</keyword>
<feature type="repeat" description="Solcar" evidence="10">
    <location>
        <begin position="148"/>
        <end position="235"/>
    </location>
</feature>
<evidence type="ECO:0000256" key="11">
    <source>
        <dbReference type="RuleBase" id="RU000488"/>
    </source>
</evidence>
<keyword evidence="9 10" id="KW-0472">Membrane</keyword>
<dbReference type="InterPro" id="IPR050567">
    <property type="entry name" value="Mitochondrial_Carrier"/>
</dbReference>
<dbReference type="Proteomes" id="UP000053317">
    <property type="component" value="Unassembled WGS sequence"/>
</dbReference>
<evidence type="ECO:0000256" key="12">
    <source>
        <dbReference type="SAM" id="MobiDB-lite"/>
    </source>
</evidence>
<evidence type="ECO:0000256" key="8">
    <source>
        <dbReference type="ARBA" id="ARBA00023128"/>
    </source>
</evidence>
<dbReference type="Pfam" id="PF00153">
    <property type="entry name" value="Mito_carr"/>
    <property type="match status" value="1"/>
</dbReference>
<evidence type="ECO:0000256" key="7">
    <source>
        <dbReference type="ARBA" id="ARBA00022989"/>
    </source>
</evidence>
<reference evidence="13 14" key="2">
    <citation type="submission" date="2015-05" db="EMBL/GenBank/DDBJ databases">
        <authorList>
            <person name="Morales-Cruz A."/>
            <person name="Amrine K.C."/>
            <person name="Cantu D."/>
        </authorList>
    </citation>
    <scope>NUCLEOTIDE SEQUENCE [LARGE SCALE GENOMIC DNA]</scope>
    <source>
        <strain evidence="13">UCRPC4</strain>
    </source>
</reference>
<evidence type="ECO:0000256" key="10">
    <source>
        <dbReference type="PROSITE-ProRule" id="PRU00282"/>
    </source>
</evidence>
<dbReference type="SUPFAM" id="SSF103506">
    <property type="entry name" value="Mitochondrial carrier"/>
    <property type="match status" value="1"/>
</dbReference>
<dbReference type="Gene3D" id="1.50.40.10">
    <property type="entry name" value="Mitochondrial carrier domain"/>
    <property type="match status" value="1"/>
</dbReference>
<keyword evidence="7" id="KW-1133">Transmembrane helix</keyword>
<evidence type="ECO:0000256" key="6">
    <source>
        <dbReference type="ARBA" id="ARBA00022792"/>
    </source>
</evidence>
<feature type="compositionally biased region" description="Basic and acidic residues" evidence="12">
    <location>
        <begin position="11"/>
        <end position="26"/>
    </location>
</feature>
<dbReference type="PROSITE" id="PS50920">
    <property type="entry name" value="SOLCAR"/>
    <property type="match status" value="1"/>
</dbReference>
<evidence type="ECO:0000256" key="3">
    <source>
        <dbReference type="ARBA" id="ARBA00022448"/>
    </source>
</evidence>
<dbReference type="GO" id="GO:0022857">
    <property type="term" value="F:transmembrane transporter activity"/>
    <property type="evidence" value="ECO:0007669"/>
    <property type="project" value="TreeGrafter"/>
</dbReference>
<keyword evidence="6" id="KW-0999">Mitochondrion inner membrane</keyword>
<dbReference type="OrthoDB" id="3364892at2759"/>
<accession>A0A0G2EDX7</accession>
<gene>
    <name evidence="13" type="ORF">UCRPC4_g04151</name>
</gene>
<dbReference type="GO" id="GO:0031966">
    <property type="term" value="C:mitochondrial membrane"/>
    <property type="evidence" value="ECO:0007669"/>
    <property type="project" value="UniProtKB-SubCell"/>
</dbReference>
<keyword evidence="3 11" id="KW-0813">Transport</keyword>
<evidence type="ECO:0000256" key="4">
    <source>
        <dbReference type="ARBA" id="ARBA00022692"/>
    </source>
</evidence>
<dbReference type="AlphaFoldDB" id="A0A0G2EDX7"/>
<proteinExistence type="inferred from homology"/>
<keyword evidence="5" id="KW-0677">Repeat</keyword>
<comment type="similarity">
    <text evidence="2 11">Belongs to the mitochondrial carrier (TC 2.A.29) family.</text>
</comment>
<evidence type="ECO:0000256" key="9">
    <source>
        <dbReference type="ARBA" id="ARBA00023136"/>
    </source>
</evidence>
<name>A0A0G2EDX7_PHACM</name>
<dbReference type="PANTHER" id="PTHR45624">
    <property type="entry name" value="MITOCHONDRIAL BASIC AMINO ACIDS TRANSPORTER-RELATED"/>
    <property type="match status" value="1"/>
</dbReference>
<organism evidence="13 14">
    <name type="scientific">Phaeomoniella chlamydospora</name>
    <name type="common">Phaeoacremonium chlamydosporum</name>
    <dbReference type="NCBI Taxonomy" id="158046"/>
    <lineage>
        <taxon>Eukaryota</taxon>
        <taxon>Fungi</taxon>
        <taxon>Dikarya</taxon>
        <taxon>Ascomycota</taxon>
        <taxon>Pezizomycotina</taxon>
        <taxon>Eurotiomycetes</taxon>
        <taxon>Chaetothyriomycetidae</taxon>
        <taxon>Phaeomoniellales</taxon>
        <taxon>Phaeomoniellaceae</taxon>
        <taxon>Phaeomoniella</taxon>
    </lineage>
</organism>
<feature type="region of interest" description="Disordered" evidence="12">
    <location>
        <begin position="1"/>
        <end position="35"/>
    </location>
</feature>
<comment type="subcellular location">
    <subcellularLocation>
        <location evidence="1">Mitochondrion membrane</location>
        <topology evidence="1">Multi-pass membrane protein</topology>
    </subcellularLocation>
</comment>
<sequence length="403" mass="45737">MSLRDAANNDDVFHILPQDDDRDEHRKTPRSNAATGASAAGVRALSAQIVGFYFRAPVKAFFRTRVDYLAYAKAISPQTDRWSWRNTTPGLLTTAIQNYGWKFIPEQMLPPMLANVTVGAMLYTSYLQILGALHEPSSTRTKRVFPPPSPTSTFTAGTAAGALQSLVAAPLDALQVRFDRSDAIDNKYKNIVSYSRQKLAEIGYRGIFAGWSLSLLKDSIGCGVFFTTFEWVKAQAYYRFVAWYYSRESSPYLNHGEPQRVKPHYAIEPLFLLGAGISATLSQAFIQYPLSTLQTLHYERLEHIDQATKSAITRRDVLRTYYHAYETTLREAQTKAHKTTNLISHQRMNLIQWLYRGFWWNTIRQVPSTAAGLVIFELVRRKYGTEPGEEVHVKSRLGDVIIY</sequence>
<evidence type="ECO:0000256" key="2">
    <source>
        <dbReference type="ARBA" id="ARBA00006375"/>
    </source>
</evidence>
<keyword evidence="4 10" id="KW-0812">Transmembrane</keyword>
<dbReference type="EMBL" id="LCWF01000095">
    <property type="protein sequence ID" value="KKY20684.1"/>
    <property type="molecule type" value="Genomic_DNA"/>
</dbReference>
<evidence type="ECO:0000256" key="5">
    <source>
        <dbReference type="ARBA" id="ARBA00022737"/>
    </source>
</evidence>
<protein>
    <submittedName>
        <fullName evidence="13">Putative mitochondrial carrier</fullName>
    </submittedName>
</protein>